<evidence type="ECO:0000313" key="2">
    <source>
        <dbReference type="Proteomes" id="UP000230886"/>
    </source>
</evidence>
<evidence type="ECO:0000313" key="1">
    <source>
        <dbReference type="EMBL" id="PCK22008.1"/>
    </source>
</evidence>
<accession>A0A2A5IXF9</accession>
<gene>
    <name evidence="1" type="ORF">CHR55_33265</name>
</gene>
<sequence>MTVSVDDFGGLRDVRPMMDRTIVGVIRTTLLRESGLLDPGFADIAEAHQLAETVIHDVVADLAHGSKFTTELRATLRDLVDLVASAPETDTVEQVQTVALTLRRILDHTAVPADSNPR</sequence>
<protein>
    <submittedName>
        <fullName evidence="1">Uncharacterized protein</fullName>
    </submittedName>
</protein>
<dbReference type="Proteomes" id="UP000230886">
    <property type="component" value="Unassembled WGS sequence"/>
</dbReference>
<reference evidence="1 2" key="1">
    <citation type="submission" date="2017-07" db="EMBL/GenBank/DDBJ databases">
        <title>Draft sequence of Rhodococcus enclensis 23b-28.</title>
        <authorList>
            <person name="Besaury L."/>
            <person name="Sancelme M."/>
            <person name="Amato P."/>
            <person name="Lallement A."/>
            <person name="Delort A.-M."/>
        </authorList>
    </citation>
    <scope>NUCLEOTIDE SEQUENCE [LARGE SCALE GENOMIC DNA]</scope>
    <source>
        <strain evidence="1 2">23b-28</strain>
    </source>
</reference>
<comment type="caution">
    <text evidence="1">The sequence shown here is derived from an EMBL/GenBank/DDBJ whole genome shotgun (WGS) entry which is preliminary data.</text>
</comment>
<organism evidence="1 2">
    <name type="scientific">Rhodococcus qingshengii</name>
    <dbReference type="NCBI Taxonomy" id="334542"/>
    <lineage>
        <taxon>Bacteria</taxon>
        <taxon>Bacillati</taxon>
        <taxon>Actinomycetota</taxon>
        <taxon>Actinomycetes</taxon>
        <taxon>Mycobacteriales</taxon>
        <taxon>Nocardiaceae</taxon>
        <taxon>Rhodococcus</taxon>
        <taxon>Rhodococcus erythropolis group</taxon>
    </lineage>
</organism>
<name>A0A2A5IXF9_RHOSG</name>
<dbReference type="EMBL" id="NOVD01000087">
    <property type="protein sequence ID" value="PCK22008.1"/>
    <property type="molecule type" value="Genomic_DNA"/>
</dbReference>
<dbReference type="RefSeq" id="WP_099699093.1">
    <property type="nucleotide sequence ID" value="NZ_NOVD01000087.1"/>
</dbReference>
<proteinExistence type="predicted"/>
<dbReference type="AlphaFoldDB" id="A0A2A5IXF9"/>